<feature type="transmembrane region" description="Helical" evidence="1">
    <location>
        <begin position="165"/>
        <end position="185"/>
    </location>
</feature>
<feature type="chain" id="PRO_5034243413" evidence="2">
    <location>
        <begin position="29"/>
        <end position="192"/>
    </location>
</feature>
<sequence length="192" mass="19294">MSDRPRLTLAAASAAVALVVGAASPAIADAAIEGIVPQGDGTTVLVVAVEDGCGDAPTTGLALEVPDDVSLIDATAPDGWTRVLDGPRVEFAGTGIPPGQATEFLVTARIGEEAAPEVAVVSEQQCGDGRVGARSQPAFEVTAESVDPRMTVREPPTVSPGADSAQIALVVGAFVLAVAAGTVVARRRSDRD</sequence>
<keyword evidence="1" id="KW-0812">Transmembrane</keyword>
<evidence type="ECO:0000256" key="1">
    <source>
        <dbReference type="SAM" id="Phobius"/>
    </source>
</evidence>
<dbReference type="Proteomes" id="UP000587211">
    <property type="component" value="Unassembled WGS sequence"/>
</dbReference>
<feature type="signal peptide" evidence="2">
    <location>
        <begin position="1"/>
        <end position="28"/>
    </location>
</feature>
<evidence type="ECO:0000313" key="4">
    <source>
        <dbReference type="EMBL" id="NYI38309.1"/>
    </source>
</evidence>
<organism evidence="3 6">
    <name type="scientific">Aeromicrobium tamlense</name>
    <dbReference type="NCBI Taxonomy" id="375541"/>
    <lineage>
        <taxon>Bacteria</taxon>
        <taxon>Bacillati</taxon>
        <taxon>Actinomycetota</taxon>
        <taxon>Actinomycetes</taxon>
        <taxon>Propionibacteriales</taxon>
        <taxon>Nocardioidaceae</taxon>
        <taxon>Aeromicrobium</taxon>
    </lineage>
</organism>
<keyword evidence="5" id="KW-1185">Reference proteome</keyword>
<keyword evidence="1" id="KW-0472">Membrane</keyword>
<dbReference type="InterPro" id="IPR038507">
    <property type="entry name" value="YcnI-like_sf"/>
</dbReference>
<dbReference type="RefSeq" id="WP_179424901.1">
    <property type="nucleotide sequence ID" value="NZ_BAAAMP010000001.1"/>
</dbReference>
<reference evidence="4 5" key="1">
    <citation type="submission" date="2020-07" db="EMBL/GenBank/DDBJ databases">
        <title>Sequencing the genomes of 1000 actinobacteria strains.</title>
        <authorList>
            <person name="Klenk H.-P."/>
        </authorList>
    </citation>
    <scope>NUCLEOTIDE SEQUENCE [LARGE SCALE GENOMIC DNA]</scope>
    <source>
        <strain evidence="4 5">DSM 19087</strain>
    </source>
</reference>
<keyword evidence="2" id="KW-0732">Signal</keyword>
<dbReference type="Gene3D" id="2.60.40.2230">
    <property type="entry name" value="Uncharacterised protein YcnI-like PF07987, DUF1775"/>
    <property type="match status" value="1"/>
</dbReference>
<dbReference type="EMBL" id="JACBZN010000001">
    <property type="protein sequence ID" value="NYI38309.1"/>
    <property type="molecule type" value="Genomic_DNA"/>
</dbReference>
<protein>
    <submittedName>
        <fullName evidence="3">DUF1775 domain-containing protein</fullName>
    </submittedName>
    <submittedName>
        <fullName evidence="4">Uncharacterized protein YcnI</fullName>
    </submittedName>
</protein>
<keyword evidence="1" id="KW-1133">Transmembrane helix</keyword>
<evidence type="ECO:0000313" key="5">
    <source>
        <dbReference type="Proteomes" id="UP000587211"/>
    </source>
</evidence>
<accession>A0A8I0FYH6</accession>
<dbReference type="AlphaFoldDB" id="A0A8I0FYH6"/>
<dbReference type="EMBL" id="JACWMT010000002">
    <property type="protein sequence ID" value="MBD1270918.1"/>
    <property type="molecule type" value="Genomic_DNA"/>
</dbReference>
<proteinExistence type="predicted"/>
<name>A0A8I0FYH6_9ACTN</name>
<evidence type="ECO:0000313" key="3">
    <source>
        <dbReference type="EMBL" id="MBD1270918.1"/>
    </source>
</evidence>
<evidence type="ECO:0000313" key="6">
    <source>
        <dbReference type="Proteomes" id="UP000659061"/>
    </source>
</evidence>
<dbReference type="Proteomes" id="UP000659061">
    <property type="component" value="Unassembled WGS sequence"/>
</dbReference>
<gene>
    <name evidence="4" type="ORF">BJ975_001684</name>
    <name evidence="3" type="ORF">IDH50_11800</name>
</gene>
<reference evidence="3" key="2">
    <citation type="submission" date="2020-09" db="EMBL/GenBank/DDBJ databases">
        <title>Novel species in genus Aeromicrobium.</title>
        <authorList>
            <person name="Zhang G."/>
        </authorList>
    </citation>
    <scope>NUCLEOTIDE SEQUENCE</scope>
    <source>
        <strain evidence="3">SSW1-57</strain>
    </source>
</reference>
<evidence type="ECO:0000256" key="2">
    <source>
        <dbReference type="SAM" id="SignalP"/>
    </source>
</evidence>
<comment type="caution">
    <text evidence="3">The sequence shown here is derived from an EMBL/GenBank/DDBJ whole genome shotgun (WGS) entry which is preliminary data.</text>
</comment>